<gene>
    <name evidence="2" type="ORF">CKY47_33600</name>
</gene>
<proteinExistence type="predicted"/>
<organism evidence="2 3">
    <name type="scientific">Saccharothrix yanglingensis</name>
    <dbReference type="NCBI Taxonomy" id="659496"/>
    <lineage>
        <taxon>Bacteria</taxon>
        <taxon>Bacillati</taxon>
        <taxon>Actinomycetota</taxon>
        <taxon>Actinomycetes</taxon>
        <taxon>Pseudonocardiales</taxon>
        <taxon>Pseudonocardiaceae</taxon>
        <taxon>Saccharothrix</taxon>
    </lineage>
</organism>
<accession>A0ABU0X9H6</accession>
<name>A0ABU0X9H6_9PSEU</name>
<dbReference type="Gene3D" id="3.40.630.30">
    <property type="match status" value="1"/>
</dbReference>
<dbReference type="SUPFAM" id="SSF55729">
    <property type="entry name" value="Acyl-CoA N-acyltransferases (Nat)"/>
    <property type="match status" value="1"/>
</dbReference>
<dbReference type="Pfam" id="PF00583">
    <property type="entry name" value="Acetyltransf_1"/>
    <property type="match status" value="1"/>
</dbReference>
<dbReference type="PROSITE" id="PS51186">
    <property type="entry name" value="GNAT"/>
    <property type="match status" value="1"/>
</dbReference>
<sequence>MACMNALRPKSTSPWSVVAPSSGDLIGRTAQWWLKGSASGYLRLTPPRTRQGGGRMIVPLDMTDDATAEAVHRLAKHSYAVEAELIGYAAIPGLTETLEEMRALPLRWLGGFVDNELVAFVGFSKVDDVLDIDRLCVAPSHFRLGFARRLVEQVLAEGGPAIVSTGADNAPAIELYESMGFRVVDTVVVEGGLRVAQFGHPGIV</sequence>
<evidence type="ECO:0000313" key="2">
    <source>
        <dbReference type="EMBL" id="MDQ2588796.1"/>
    </source>
</evidence>
<dbReference type="CDD" id="cd04301">
    <property type="entry name" value="NAT_SF"/>
    <property type="match status" value="1"/>
</dbReference>
<evidence type="ECO:0000259" key="1">
    <source>
        <dbReference type="PROSITE" id="PS51186"/>
    </source>
</evidence>
<dbReference type="InterPro" id="IPR000182">
    <property type="entry name" value="GNAT_dom"/>
</dbReference>
<reference evidence="2 3" key="1">
    <citation type="submission" date="2017-06" db="EMBL/GenBank/DDBJ databases">
        <title>Cultured bacterium strain Saccharothrix yanglingensis Hhs.015.</title>
        <authorList>
            <person name="Xia Y."/>
        </authorList>
    </citation>
    <scope>NUCLEOTIDE SEQUENCE [LARGE SCALE GENOMIC DNA]</scope>
    <source>
        <strain evidence="2 3">Hhs.015</strain>
    </source>
</reference>
<feature type="domain" description="N-acetyltransferase" evidence="1">
    <location>
        <begin position="65"/>
        <end position="204"/>
    </location>
</feature>
<protein>
    <submittedName>
        <fullName evidence="2">GNAT family N-acetyltransferase</fullName>
    </submittedName>
</protein>
<comment type="caution">
    <text evidence="2">The sequence shown here is derived from an EMBL/GenBank/DDBJ whole genome shotgun (WGS) entry which is preliminary data.</text>
</comment>
<dbReference type="InterPro" id="IPR016181">
    <property type="entry name" value="Acyl_CoA_acyltransferase"/>
</dbReference>
<dbReference type="Proteomes" id="UP001225605">
    <property type="component" value="Unassembled WGS sequence"/>
</dbReference>
<dbReference type="EMBL" id="NSDM01000023">
    <property type="protein sequence ID" value="MDQ2588796.1"/>
    <property type="molecule type" value="Genomic_DNA"/>
</dbReference>
<evidence type="ECO:0000313" key="3">
    <source>
        <dbReference type="Proteomes" id="UP001225605"/>
    </source>
</evidence>
<keyword evidence="3" id="KW-1185">Reference proteome</keyword>